<name>A0A645DVY2_9ZZZZ</name>
<feature type="transmembrane region" description="Helical" evidence="1">
    <location>
        <begin position="20"/>
        <end position="40"/>
    </location>
</feature>
<gene>
    <name evidence="2" type="ORF">SDC9_140586</name>
</gene>
<evidence type="ECO:0000256" key="1">
    <source>
        <dbReference type="SAM" id="Phobius"/>
    </source>
</evidence>
<comment type="caution">
    <text evidence="2">The sequence shown here is derived from an EMBL/GenBank/DDBJ whole genome shotgun (WGS) entry which is preliminary data.</text>
</comment>
<proteinExistence type="predicted"/>
<sequence length="107" mass="11110">MTETREMDMQEDFMKKKRWINAGSIVSAAGLLLYFLGRALGFHEAVLGTVAVAAAGLSLATLFLMIACRQDGGKEVVSGNRLAGQGALTVLLAMAAAVVLKGAGLLA</sequence>
<dbReference type="EMBL" id="VSSQ01040253">
    <property type="protein sequence ID" value="MPM93449.1"/>
    <property type="molecule type" value="Genomic_DNA"/>
</dbReference>
<protein>
    <submittedName>
        <fullName evidence="2">Uncharacterized protein</fullName>
    </submittedName>
</protein>
<organism evidence="2">
    <name type="scientific">bioreactor metagenome</name>
    <dbReference type="NCBI Taxonomy" id="1076179"/>
    <lineage>
        <taxon>unclassified sequences</taxon>
        <taxon>metagenomes</taxon>
        <taxon>ecological metagenomes</taxon>
    </lineage>
</organism>
<accession>A0A645DVY2</accession>
<keyword evidence="1" id="KW-0812">Transmembrane</keyword>
<dbReference type="AlphaFoldDB" id="A0A645DVY2"/>
<evidence type="ECO:0000313" key="2">
    <source>
        <dbReference type="EMBL" id="MPM93449.1"/>
    </source>
</evidence>
<feature type="transmembrane region" description="Helical" evidence="1">
    <location>
        <begin position="46"/>
        <end position="66"/>
    </location>
</feature>
<feature type="transmembrane region" description="Helical" evidence="1">
    <location>
        <begin position="87"/>
        <end position="106"/>
    </location>
</feature>
<keyword evidence="1" id="KW-1133">Transmembrane helix</keyword>
<reference evidence="2" key="1">
    <citation type="submission" date="2019-08" db="EMBL/GenBank/DDBJ databases">
        <authorList>
            <person name="Kucharzyk K."/>
            <person name="Murdoch R.W."/>
            <person name="Higgins S."/>
            <person name="Loffler F."/>
        </authorList>
    </citation>
    <scope>NUCLEOTIDE SEQUENCE</scope>
</reference>
<keyword evidence="1" id="KW-0472">Membrane</keyword>